<evidence type="ECO:0000256" key="2">
    <source>
        <dbReference type="ARBA" id="ARBA00023136"/>
    </source>
</evidence>
<dbReference type="InterPro" id="IPR006664">
    <property type="entry name" value="OMP_bac"/>
</dbReference>
<dbReference type="SUPFAM" id="SSF48452">
    <property type="entry name" value="TPR-like"/>
    <property type="match status" value="1"/>
</dbReference>
<dbReference type="EMBL" id="JAVNWW010000002">
    <property type="protein sequence ID" value="MDU0808817.1"/>
    <property type="molecule type" value="Genomic_DNA"/>
</dbReference>
<dbReference type="Gene3D" id="2.120.10.30">
    <property type="entry name" value="TolB, C-terminal domain"/>
    <property type="match status" value="1"/>
</dbReference>
<dbReference type="InterPro" id="IPR036737">
    <property type="entry name" value="OmpA-like_sf"/>
</dbReference>
<dbReference type="SUPFAM" id="SSF82171">
    <property type="entry name" value="DPP6 N-terminal domain-like"/>
    <property type="match status" value="1"/>
</dbReference>
<name>A0ABU3TSJ1_9BACT</name>
<dbReference type="PROSITE" id="PS51123">
    <property type="entry name" value="OMPA_2"/>
    <property type="match status" value="1"/>
</dbReference>
<dbReference type="PANTHER" id="PTHR30329">
    <property type="entry name" value="STATOR ELEMENT OF FLAGELLAR MOTOR COMPLEX"/>
    <property type="match status" value="1"/>
</dbReference>
<dbReference type="InterPro" id="IPR011659">
    <property type="entry name" value="WD40"/>
</dbReference>
<dbReference type="Gene3D" id="3.30.1330.60">
    <property type="entry name" value="OmpA-like domain"/>
    <property type="match status" value="1"/>
</dbReference>
<dbReference type="InterPro" id="IPR050330">
    <property type="entry name" value="Bact_OuterMem_StrucFunc"/>
</dbReference>
<proteinExistence type="predicted"/>
<evidence type="ECO:0000256" key="4">
    <source>
        <dbReference type="PROSITE-ProRule" id="PRU00473"/>
    </source>
</evidence>
<dbReference type="RefSeq" id="WP_315574953.1">
    <property type="nucleotide sequence ID" value="NZ_JARDXH010000001.1"/>
</dbReference>
<reference evidence="6 7" key="1">
    <citation type="submission" date="2023-09" db="EMBL/GenBank/DDBJ databases">
        <title>Aquirufa genomes.</title>
        <authorList>
            <person name="Pitt A."/>
        </authorList>
    </citation>
    <scope>NUCLEOTIDE SEQUENCE [LARGE SCALE GENOMIC DNA]</scope>
    <source>
        <strain evidence="6 7">LEOWEIH-7C</strain>
    </source>
</reference>
<gene>
    <name evidence="6" type="ORF">PQG45_07200</name>
</gene>
<evidence type="ECO:0000313" key="7">
    <source>
        <dbReference type="Proteomes" id="UP001249959"/>
    </source>
</evidence>
<dbReference type="SUPFAM" id="SSF103088">
    <property type="entry name" value="OmpA-like"/>
    <property type="match status" value="1"/>
</dbReference>
<dbReference type="InterPro" id="IPR011990">
    <property type="entry name" value="TPR-like_helical_dom_sf"/>
</dbReference>
<protein>
    <submittedName>
        <fullName evidence="6">OmpA family protein</fullName>
    </submittedName>
</protein>
<dbReference type="PROSITE" id="PS51257">
    <property type="entry name" value="PROKAR_LIPOPROTEIN"/>
    <property type="match status" value="1"/>
</dbReference>
<dbReference type="InterPro" id="IPR006665">
    <property type="entry name" value="OmpA-like"/>
</dbReference>
<evidence type="ECO:0000256" key="1">
    <source>
        <dbReference type="ARBA" id="ARBA00004442"/>
    </source>
</evidence>
<dbReference type="Gene3D" id="1.25.40.10">
    <property type="entry name" value="Tetratricopeptide repeat domain"/>
    <property type="match status" value="1"/>
</dbReference>
<comment type="caution">
    <text evidence="6">The sequence shown here is derived from an EMBL/GenBank/DDBJ whole genome shotgun (WGS) entry which is preliminary data.</text>
</comment>
<dbReference type="Pfam" id="PF00691">
    <property type="entry name" value="OmpA"/>
    <property type="match status" value="1"/>
</dbReference>
<sequence>MLAKSTQFARLLAFFIVIVTLFGCNPTRQTSKKGLKYFERGEYEWAIQALKPLVDQQLAGDKSAYYVAESYRLSNRIGLALPYYQKAQTQGVEDVLINYHIALAAKSLGDYPQCKAALTKFLQSKPNRFYQIKAEIELENLDKIPTLVQKQSPVALFPLMGNTPKTEFAAQKIGNELLFTSSSKPLIYKNNGLPFLGLYSAPLLKENEITTPHLFSAQLYKENANDGTPAFSHDGTTVVFARGNTGKSKDPSPDVDLYISKKNGNDWSEPERLAISDSIAWDGSPSFSYDDRTLYFSSNRRGGKGGLDLYRVPIDNSGRFGRPINLGSIINTPGDEIFPFVSENGKLYFSSDGHPSIGGLDLYVASRNDNEISIEHLGVPMNSIGDDFAINLSDPLSGYISSNRPGGKGDDDIYFFKSSGAEEHWWSNDSTNSTTNQVLKTVNYALAVQVVQPDGKAIPGVQVSTRRNGETSEVFTSDKSGKIDALSLNSGDEIQFKLEKDGYISARSSFSLEGREIPQALLKKELTDTTFTFKIVMDQPEIGKEISQFYQLNSIYYDLDKADIRQDATIELDKIVNFLQDNPQVNLELGAHTDARATAAYNQKLSQRRAESAVKYIIQRGIAKDRIKPKGYGESQLINECSDGVDCPEEMHQQNRRTEFKIIQINQE</sequence>
<dbReference type="CDD" id="cd07185">
    <property type="entry name" value="OmpA_C-like"/>
    <property type="match status" value="1"/>
</dbReference>
<dbReference type="CDD" id="cd15482">
    <property type="entry name" value="Sialidase_non-viral"/>
    <property type="match status" value="1"/>
</dbReference>
<comment type="subcellular location">
    <subcellularLocation>
        <location evidence="1">Cell outer membrane</location>
    </subcellularLocation>
</comment>
<keyword evidence="3" id="KW-0998">Cell outer membrane</keyword>
<evidence type="ECO:0000313" key="6">
    <source>
        <dbReference type="EMBL" id="MDU0808817.1"/>
    </source>
</evidence>
<evidence type="ECO:0000256" key="3">
    <source>
        <dbReference type="ARBA" id="ARBA00023237"/>
    </source>
</evidence>
<dbReference type="PRINTS" id="PR01021">
    <property type="entry name" value="OMPADOMAIN"/>
</dbReference>
<accession>A0ABU3TSJ1</accession>
<evidence type="ECO:0000259" key="5">
    <source>
        <dbReference type="PROSITE" id="PS51123"/>
    </source>
</evidence>
<dbReference type="InterPro" id="IPR011042">
    <property type="entry name" value="6-blade_b-propeller_TolB-like"/>
</dbReference>
<keyword evidence="7" id="KW-1185">Reference proteome</keyword>
<dbReference type="PANTHER" id="PTHR30329:SF21">
    <property type="entry name" value="LIPOPROTEIN YIAD-RELATED"/>
    <property type="match status" value="1"/>
</dbReference>
<dbReference type="Proteomes" id="UP001249959">
    <property type="component" value="Unassembled WGS sequence"/>
</dbReference>
<feature type="domain" description="OmpA-like" evidence="5">
    <location>
        <begin position="544"/>
        <end position="666"/>
    </location>
</feature>
<dbReference type="Pfam" id="PF07676">
    <property type="entry name" value="PD40"/>
    <property type="match status" value="3"/>
</dbReference>
<keyword evidence="2 4" id="KW-0472">Membrane</keyword>
<organism evidence="6 7">
    <name type="scientific">Aquirufa regiilacus</name>
    <dbReference type="NCBI Taxonomy" id="3024868"/>
    <lineage>
        <taxon>Bacteria</taxon>
        <taxon>Pseudomonadati</taxon>
        <taxon>Bacteroidota</taxon>
        <taxon>Cytophagia</taxon>
        <taxon>Cytophagales</taxon>
        <taxon>Flectobacillaceae</taxon>
        <taxon>Aquirufa</taxon>
    </lineage>
</organism>